<dbReference type="EMBL" id="JABMCB010000190">
    <property type="protein sequence ID" value="NUU77391.1"/>
    <property type="molecule type" value="Genomic_DNA"/>
</dbReference>
<feature type="domain" description="Recombinase" evidence="1">
    <location>
        <begin position="29"/>
        <end position="62"/>
    </location>
</feature>
<dbReference type="InterPro" id="IPR038109">
    <property type="entry name" value="DNA_bind_recomb_sf"/>
</dbReference>
<name>A0A7Y6BYY2_9BACL</name>
<dbReference type="GO" id="GO:0003677">
    <property type="term" value="F:DNA binding"/>
    <property type="evidence" value="ECO:0007669"/>
    <property type="project" value="InterPro"/>
</dbReference>
<keyword evidence="3" id="KW-1185">Reference proteome</keyword>
<dbReference type="GO" id="GO:0000150">
    <property type="term" value="F:DNA strand exchange activity"/>
    <property type="evidence" value="ECO:0007669"/>
    <property type="project" value="InterPro"/>
</dbReference>
<dbReference type="AlphaFoldDB" id="A0A7Y6BYY2"/>
<dbReference type="Pfam" id="PF07508">
    <property type="entry name" value="Recombinase"/>
    <property type="match status" value="1"/>
</dbReference>
<dbReference type="Proteomes" id="UP000526125">
    <property type="component" value="Unassembled WGS sequence"/>
</dbReference>
<reference evidence="2 3" key="1">
    <citation type="submission" date="2020-05" db="EMBL/GenBank/DDBJ databases">
        <title>Genome Sequencing of Type Strains.</title>
        <authorList>
            <person name="Lemaire J.F."/>
            <person name="Inderbitzin P."/>
            <person name="Gregorio O.A."/>
            <person name="Collins S.B."/>
            <person name="Wespe N."/>
            <person name="Knight-Connoni V."/>
        </authorList>
    </citation>
    <scope>NUCLEOTIDE SEQUENCE [LARGE SCALE GENOMIC DNA]</scope>
    <source>
        <strain evidence="2 3">LMG 21957</strain>
    </source>
</reference>
<evidence type="ECO:0000313" key="2">
    <source>
        <dbReference type="EMBL" id="NUU77391.1"/>
    </source>
</evidence>
<proteinExistence type="predicted"/>
<gene>
    <name evidence="2" type="ORF">HP552_19420</name>
</gene>
<evidence type="ECO:0000259" key="1">
    <source>
        <dbReference type="Pfam" id="PF07508"/>
    </source>
</evidence>
<dbReference type="InterPro" id="IPR011109">
    <property type="entry name" value="DNA_bind_recombinase_dom"/>
</dbReference>
<dbReference type="RefSeq" id="WP_175397030.1">
    <property type="nucleotide sequence ID" value="NZ_JABMCB010000190.1"/>
</dbReference>
<comment type="caution">
    <text evidence="2">The sequence shown here is derived from an EMBL/GenBank/DDBJ whole genome shotgun (WGS) entry which is preliminary data.</text>
</comment>
<evidence type="ECO:0000313" key="3">
    <source>
        <dbReference type="Proteomes" id="UP000526125"/>
    </source>
</evidence>
<sequence length="74" mass="8369">MNERAKQGKWNGGIVLGYKSVNKQLVTDEKEASLVRYISDLYINGKGYKAIANQLNKEGYKSLLCNSNSTDNYY</sequence>
<accession>A0A7Y6BYY2</accession>
<dbReference type="Gene3D" id="3.90.1750.20">
    <property type="entry name" value="Putative Large Serine Recombinase, Chain B, Domain 2"/>
    <property type="match status" value="1"/>
</dbReference>
<organism evidence="2 3">
    <name type="scientific">Paenibacillus xylanilyticus</name>
    <dbReference type="NCBI Taxonomy" id="248903"/>
    <lineage>
        <taxon>Bacteria</taxon>
        <taxon>Bacillati</taxon>
        <taxon>Bacillota</taxon>
        <taxon>Bacilli</taxon>
        <taxon>Bacillales</taxon>
        <taxon>Paenibacillaceae</taxon>
        <taxon>Paenibacillus</taxon>
    </lineage>
</organism>
<protein>
    <recommendedName>
        <fullName evidence="1">Recombinase domain-containing protein</fullName>
    </recommendedName>
</protein>